<dbReference type="OrthoDB" id="9785949at2"/>
<comment type="caution">
    <text evidence="2">The sequence shown here is derived from an EMBL/GenBank/DDBJ whole genome shotgun (WGS) entry which is preliminary data.</text>
</comment>
<dbReference type="CDD" id="cd00093">
    <property type="entry name" value="HTH_XRE"/>
    <property type="match status" value="1"/>
</dbReference>
<dbReference type="NCBIfam" id="TIGR02612">
    <property type="entry name" value="mob_myst_A"/>
    <property type="match status" value="1"/>
</dbReference>
<accession>A0A4S2HFA0</accession>
<evidence type="ECO:0000313" key="3">
    <source>
        <dbReference type="Proteomes" id="UP000305451"/>
    </source>
</evidence>
<dbReference type="InterPro" id="IPR013435">
    <property type="entry name" value="Mobile_mystery_prot_A"/>
</dbReference>
<dbReference type="PROSITE" id="PS50943">
    <property type="entry name" value="HTH_CROC1"/>
    <property type="match status" value="1"/>
</dbReference>
<dbReference type="AlphaFoldDB" id="A0A4S2HFA0"/>
<keyword evidence="3" id="KW-1185">Reference proteome</keyword>
<dbReference type="EMBL" id="SRXV01000001">
    <property type="protein sequence ID" value="TGY94777.1"/>
    <property type="molecule type" value="Genomic_DNA"/>
</dbReference>
<dbReference type="Proteomes" id="UP000305451">
    <property type="component" value="Unassembled WGS sequence"/>
</dbReference>
<organism evidence="2 3">
    <name type="scientific">Marinicauda pacifica</name>
    <dbReference type="NCBI Taxonomy" id="1133559"/>
    <lineage>
        <taxon>Bacteria</taxon>
        <taxon>Pseudomonadati</taxon>
        <taxon>Pseudomonadota</taxon>
        <taxon>Alphaproteobacteria</taxon>
        <taxon>Maricaulales</taxon>
        <taxon>Maricaulaceae</taxon>
        <taxon>Marinicauda</taxon>
    </lineage>
</organism>
<gene>
    <name evidence="2" type="ORF">E5162_05805</name>
</gene>
<proteinExistence type="predicted"/>
<dbReference type="GO" id="GO:0003677">
    <property type="term" value="F:DNA binding"/>
    <property type="evidence" value="ECO:0007669"/>
    <property type="project" value="InterPro"/>
</dbReference>
<evidence type="ECO:0000313" key="2">
    <source>
        <dbReference type="EMBL" id="TGY94777.1"/>
    </source>
</evidence>
<dbReference type="RefSeq" id="WP_135943973.1">
    <property type="nucleotide sequence ID" value="NZ_BMEI01000001.1"/>
</dbReference>
<sequence>MKVRETARRQYIQIVDAAAAQLQTLRTPGEGWLSTLRKALGMSGAQVAARAGVSRAAVYQAERNECDGAITIAQMHKLAEAMGGRFVYAVIPDTGRVEDMIQAQARRVAKDLVLGASAHMALEQQSLPREQTAQRIDELTDELARDMPPGFWHAG</sequence>
<dbReference type="SMART" id="SM00530">
    <property type="entry name" value="HTH_XRE"/>
    <property type="match status" value="1"/>
</dbReference>
<dbReference type="Gene3D" id="1.10.260.40">
    <property type="entry name" value="lambda repressor-like DNA-binding domains"/>
    <property type="match status" value="1"/>
</dbReference>
<dbReference type="InterPro" id="IPR001387">
    <property type="entry name" value="Cro/C1-type_HTH"/>
</dbReference>
<dbReference type="Pfam" id="PF01381">
    <property type="entry name" value="HTH_3"/>
    <property type="match status" value="1"/>
</dbReference>
<dbReference type="InterPro" id="IPR010982">
    <property type="entry name" value="Lambda_DNA-bd_dom_sf"/>
</dbReference>
<reference evidence="2 3" key="1">
    <citation type="journal article" date="2013" name="Int. J. Syst. Evol. Microbiol.">
        <title>Marinicauda pacifica gen. nov., sp. nov., a prosthecate alphaproteobacterium of the family Hyphomonadaceae isolated from deep seawater.</title>
        <authorList>
            <person name="Zhang X.Y."/>
            <person name="Li G.W."/>
            <person name="Wang C.S."/>
            <person name="Zhang Y.J."/>
            <person name="Xu X.W."/>
            <person name="Li H."/>
            <person name="Liu A."/>
            <person name="Liu C."/>
            <person name="Xie B.B."/>
            <person name="Qin Q.L."/>
            <person name="Xu Z."/>
            <person name="Chen X.L."/>
            <person name="Zhou B.C."/>
            <person name="Zhang Y.Z."/>
        </authorList>
    </citation>
    <scope>NUCLEOTIDE SEQUENCE [LARGE SCALE GENOMIC DNA]</scope>
    <source>
        <strain evidence="2 3">P-1 km-3</strain>
    </source>
</reference>
<dbReference type="SUPFAM" id="SSF47413">
    <property type="entry name" value="lambda repressor-like DNA-binding domains"/>
    <property type="match status" value="1"/>
</dbReference>
<protein>
    <submittedName>
        <fullName evidence="2">Mobile mystery protein A</fullName>
    </submittedName>
</protein>
<evidence type="ECO:0000259" key="1">
    <source>
        <dbReference type="PROSITE" id="PS50943"/>
    </source>
</evidence>
<feature type="domain" description="HTH cro/C1-type" evidence="1">
    <location>
        <begin position="33"/>
        <end position="89"/>
    </location>
</feature>
<name>A0A4S2HFA0_9PROT</name>